<dbReference type="AlphaFoldDB" id="A0A6A1VR19"/>
<gene>
    <name evidence="4" type="ORF">CJ030_MR5G000876</name>
</gene>
<proteinExistence type="predicted"/>
<dbReference type="OrthoDB" id="770239at2759"/>
<dbReference type="PANTHER" id="PTHR47212">
    <property type="entry name" value="ADHESIN-LIKE PROTEIN, PUTATIVE (DUF3741)-RELATED"/>
    <property type="match status" value="1"/>
</dbReference>
<evidence type="ECO:0000256" key="1">
    <source>
        <dbReference type="SAM" id="MobiDB-lite"/>
    </source>
</evidence>
<feature type="domain" description="DUF4378" evidence="3">
    <location>
        <begin position="781"/>
        <end position="928"/>
    </location>
</feature>
<feature type="compositionally biased region" description="Basic and acidic residues" evidence="1">
    <location>
        <begin position="105"/>
        <end position="133"/>
    </location>
</feature>
<organism evidence="4 5">
    <name type="scientific">Morella rubra</name>
    <name type="common">Chinese bayberry</name>
    <dbReference type="NCBI Taxonomy" id="262757"/>
    <lineage>
        <taxon>Eukaryota</taxon>
        <taxon>Viridiplantae</taxon>
        <taxon>Streptophyta</taxon>
        <taxon>Embryophyta</taxon>
        <taxon>Tracheophyta</taxon>
        <taxon>Spermatophyta</taxon>
        <taxon>Magnoliopsida</taxon>
        <taxon>eudicotyledons</taxon>
        <taxon>Gunneridae</taxon>
        <taxon>Pentapetalae</taxon>
        <taxon>rosids</taxon>
        <taxon>fabids</taxon>
        <taxon>Fagales</taxon>
        <taxon>Myricaceae</taxon>
        <taxon>Morella</taxon>
    </lineage>
</organism>
<evidence type="ECO:0000259" key="3">
    <source>
        <dbReference type="Pfam" id="PF14309"/>
    </source>
</evidence>
<evidence type="ECO:0000313" key="5">
    <source>
        <dbReference type="Proteomes" id="UP000516437"/>
    </source>
</evidence>
<dbReference type="Pfam" id="PF14309">
    <property type="entry name" value="DUF4378"/>
    <property type="match status" value="1"/>
</dbReference>
<dbReference type="EMBL" id="RXIC02000023">
    <property type="protein sequence ID" value="KAB1214377.1"/>
    <property type="molecule type" value="Genomic_DNA"/>
</dbReference>
<evidence type="ECO:0000313" key="4">
    <source>
        <dbReference type="EMBL" id="KAB1214377.1"/>
    </source>
</evidence>
<comment type="caution">
    <text evidence="4">The sequence shown here is derived from an EMBL/GenBank/DDBJ whole genome shotgun (WGS) entry which is preliminary data.</text>
</comment>
<accession>A0A6A1VR19</accession>
<name>A0A6A1VR19_9ROSI</name>
<feature type="region of interest" description="Disordered" evidence="1">
    <location>
        <begin position="711"/>
        <end position="743"/>
    </location>
</feature>
<feature type="region of interest" description="Disordered" evidence="1">
    <location>
        <begin position="323"/>
        <end position="374"/>
    </location>
</feature>
<dbReference type="PANTHER" id="PTHR47212:SF4">
    <property type="entry name" value="ADHESIN-LIKE PROTEIN, PUTATIVE (DUF3741)-RELATED"/>
    <property type="match status" value="1"/>
</dbReference>
<feature type="region of interest" description="Disordered" evidence="1">
    <location>
        <begin position="939"/>
        <end position="962"/>
    </location>
</feature>
<dbReference type="InterPro" id="IPR022212">
    <property type="entry name" value="DUF3741"/>
</dbReference>
<feature type="compositionally biased region" description="Polar residues" evidence="1">
    <location>
        <begin position="330"/>
        <end position="339"/>
    </location>
</feature>
<keyword evidence="5" id="KW-1185">Reference proteome</keyword>
<evidence type="ECO:0000259" key="2">
    <source>
        <dbReference type="Pfam" id="PF12552"/>
    </source>
</evidence>
<feature type="domain" description="DUF3741" evidence="2">
    <location>
        <begin position="226"/>
        <end position="270"/>
    </location>
</feature>
<dbReference type="Proteomes" id="UP000516437">
    <property type="component" value="Chromosome 5"/>
</dbReference>
<dbReference type="Pfam" id="PF12552">
    <property type="entry name" value="DUF3741"/>
    <property type="match status" value="1"/>
</dbReference>
<sequence length="962" mass="107879">MGKRSQRRPVRYEKDQSGCMWGLISLFDFRQGRSTKRLLSDRKPGGSHAAGAGYSRNKFELLTDLDENHQGTLNGYGSTTAAVTADAGKPSVKKLIEEEMFSEQNLKKENSDAEVEQKSSKSGHESSIKTESKRTKKSRKKSHDMDNHELDAAKNLEFGCSCNQNAETQSIGNIRIDEIIEEFSQWIHQKSLGSTKHDLDDEVQMQSNQKHSELDRLREAIKELINHKCINSKHLKENGNICHPKELTCALEILSSDEELLQKLIKDPNSPLAKYALNFQDTRIEKGDEPNTHLSELELGSLEQSGELVNQKHQRSFFRRKVRAQEKTPLKQNENSEASNRIVILKPGPPGLRNSRSESSFGSAPKPHYIVGDKGPAGRVGTNFFLAEIKRKWKSARGKEWNGISTMAASDNSCRDLRSFGDSKRGIDMGNSGKFSPSKESSYIERSVKPAIGVKKGDKTGQLKDSEMRVEHETDSYPKQRVTDIYIEAKKHLCDMLINGDEGVDFTSKQVPKSLGRILSLPEYNLSPMDSPARDWEDKFGTGQMRFSACSEIQKVKSNKWSPKRENNVSLLGQATQNLESSSCISNSLVNNIEALHSKQNVSENLFPDNGVEGTFASASDEMSPKGTVDSEKATEVIVEEDISVVHAHSDLTSSSTIRNDQNADTSVTCDHKEYCESLKQQESYEEKQVPFPASPSPSSCLISKKDENLESTVDMPERPSPVSVLEPPFTEDDISPTKSIPRLGKPPLQPLRIQFEEHDSSAADQVSCAKVCMDDKEIVFEYIKEVLEACGLNWDEFCAKCLTSDQLLDPSLLEEVEYFPNQLCYERKCLLDCTNEVLLEVCWHHFGCCPWVSFLQPTIKSIPDMKNAIHEVWEGISWHLLPLPLPHTLDQMVRKDMARIGTWMDLRLDVDAIGVETCEAILEDLMKDLVLSCLNENPERNPESGNSAVLTELENSSSINL</sequence>
<protein>
    <submittedName>
        <fullName evidence="4">Protein TRM32</fullName>
    </submittedName>
</protein>
<dbReference type="InterPro" id="IPR025486">
    <property type="entry name" value="DUF4378"/>
</dbReference>
<reference evidence="4 5" key="1">
    <citation type="journal article" date="2019" name="Plant Biotechnol. J.">
        <title>The red bayberry genome and genetic basis of sex determination.</title>
        <authorList>
            <person name="Jia H.M."/>
            <person name="Jia H.J."/>
            <person name="Cai Q.L."/>
            <person name="Wang Y."/>
            <person name="Zhao H.B."/>
            <person name="Yang W.F."/>
            <person name="Wang G.Y."/>
            <person name="Li Y.H."/>
            <person name="Zhan D.L."/>
            <person name="Shen Y.T."/>
            <person name="Niu Q.F."/>
            <person name="Chang L."/>
            <person name="Qiu J."/>
            <person name="Zhao L."/>
            <person name="Xie H.B."/>
            <person name="Fu W.Y."/>
            <person name="Jin J."/>
            <person name="Li X.W."/>
            <person name="Jiao Y."/>
            <person name="Zhou C.C."/>
            <person name="Tu T."/>
            <person name="Chai C.Y."/>
            <person name="Gao J.L."/>
            <person name="Fan L.J."/>
            <person name="van de Weg E."/>
            <person name="Wang J.Y."/>
            <person name="Gao Z.S."/>
        </authorList>
    </citation>
    <scope>NUCLEOTIDE SEQUENCE [LARGE SCALE GENOMIC DNA]</scope>
    <source>
        <tissue evidence="4">Leaves</tissue>
    </source>
</reference>
<feature type="compositionally biased region" description="Polar residues" evidence="1">
    <location>
        <begin position="944"/>
        <end position="962"/>
    </location>
</feature>
<feature type="region of interest" description="Disordered" evidence="1">
    <location>
        <begin position="103"/>
        <end position="147"/>
    </location>
</feature>